<protein>
    <submittedName>
        <fullName evidence="2">Hypp2219 protein</fullName>
    </submittedName>
</protein>
<dbReference type="AlphaFoldDB" id="A0A8J9ZS24"/>
<evidence type="ECO:0000313" key="2">
    <source>
        <dbReference type="EMBL" id="CAH1259275.1"/>
    </source>
</evidence>
<dbReference type="OrthoDB" id="10552269at2759"/>
<feature type="region of interest" description="Disordered" evidence="1">
    <location>
        <begin position="61"/>
        <end position="152"/>
    </location>
</feature>
<feature type="compositionally biased region" description="Polar residues" evidence="1">
    <location>
        <begin position="103"/>
        <end position="126"/>
    </location>
</feature>
<proteinExistence type="predicted"/>
<evidence type="ECO:0000256" key="1">
    <source>
        <dbReference type="SAM" id="MobiDB-lite"/>
    </source>
</evidence>
<feature type="compositionally biased region" description="Acidic residues" evidence="1">
    <location>
        <begin position="1"/>
        <end position="15"/>
    </location>
</feature>
<sequence>MLPVEADDNDNTEEETVVRMDRLDPEPELDQFEETAEITLCGKPGEQAAASQVDVRTPLKAIHPCQSPSNIISTAERRGQASGLPPERSSVSTPPGTPVQEAELTSSNYDRYSANGCSATPTSTRDVNPRGTIMTPPATPSLPVGDKSRGEPKWRTKLGTALEVVLGNVPIVQQVDRVKAKLKMAPKDKQLVVEYDTCVAQVSVQSSKPAVMRNVTSSEE</sequence>
<reference evidence="2" key="1">
    <citation type="submission" date="2022-01" db="EMBL/GenBank/DDBJ databases">
        <authorList>
            <person name="Braso-Vives M."/>
        </authorList>
    </citation>
    <scope>NUCLEOTIDE SEQUENCE</scope>
</reference>
<dbReference type="Proteomes" id="UP000838412">
    <property type="component" value="Chromosome 3"/>
</dbReference>
<name>A0A8J9ZS24_BRALA</name>
<dbReference type="EMBL" id="OV696688">
    <property type="protein sequence ID" value="CAH1259275.1"/>
    <property type="molecule type" value="Genomic_DNA"/>
</dbReference>
<feature type="region of interest" description="Disordered" evidence="1">
    <location>
        <begin position="1"/>
        <end position="26"/>
    </location>
</feature>
<evidence type="ECO:0000313" key="3">
    <source>
        <dbReference type="Proteomes" id="UP000838412"/>
    </source>
</evidence>
<keyword evidence="3" id="KW-1185">Reference proteome</keyword>
<gene>
    <name evidence="2" type="primary">Hypp2219</name>
    <name evidence="2" type="ORF">BLAG_LOCUS16628</name>
</gene>
<feature type="compositionally biased region" description="Basic and acidic residues" evidence="1">
    <location>
        <begin position="16"/>
        <end position="25"/>
    </location>
</feature>
<organism evidence="2 3">
    <name type="scientific">Branchiostoma lanceolatum</name>
    <name type="common">Common lancelet</name>
    <name type="synonym">Amphioxus lanceolatum</name>
    <dbReference type="NCBI Taxonomy" id="7740"/>
    <lineage>
        <taxon>Eukaryota</taxon>
        <taxon>Metazoa</taxon>
        <taxon>Chordata</taxon>
        <taxon>Cephalochordata</taxon>
        <taxon>Leptocardii</taxon>
        <taxon>Amphioxiformes</taxon>
        <taxon>Branchiostomatidae</taxon>
        <taxon>Branchiostoma</taxon>
    </lineage>
</organism>
<accession>A0A8J9ZS24</accession>